<evidence type="ECO:0000313" key="3">
    <source>
        <dbReference type="Proteomes" id="UP001168972"/>
    </source>
</evidence>
<comment type="caution">
    <text evidence="2">The sequence shown here is derived from an EMBL/GenBank/DDBJ whole genome shotgun (WGS) entry which is preliminary data.</text>
</comment>
<feature type="region of interest" description="Disordered" evidence="1">
    <location>
        <begin position="1"/>
        <end position="99"/>
    </location>
</feature>
<evidence type="ECO:0000256" key="1">
    <source>
        <dbReference type="SAM" id="MobiDB-lite"/>
    </source>
</evidence>
<feature type="non-terminal residue" evidence="2">
    <location>
        <position position="1"/>
    </location>
</feature>
<name>A0AA39C2D7_MICHY</name>
<organism evidence="2 3">
    <name type="scientific">Microctonus hyperodae</name>
    <name type="common">Parasitoid wasp</name>
    <dbReference type="NCBI Taxonomy" id="165561"/>
    <lineage>
        <taxon>Eukaryota</taxon>
        <taxon>Metazoa</taxon>
        <taxon>Ecdysozoa</taxon>
        <taxon>Arthropoda</taxon>
        <taxon>Hexapoda</taxon>
        <taxon>Insecta</taxon>
        <taxon>Pterygota</taxon>
        <taxon>Neoptera</taxon>
        <taxon>Endopterygota</taxon>
        <taxon>Hymenoptera</taxon>
        <taxon>Apocrita</taxon>
        <taxon>Ichneumonoidea</taxon>
        <taxon>Braconidae</taxon>
        <taxon>Euphorinae</taxon>
        <taxon>Microctonus</taxon>
    </lineage>
</organism>
<gene>
    <name evidence="2" type="ORF">PV327_011631</name>
</gene>
<dbReference type="AlphaFoldDB" id="A0AA39C2D7"/>
<reference evidence="2" key="1">
    <citation type="journal article" date="2023" name="bioRxiv">
        <title>Scaffold-level genome assemblies of two parasitoid biocontrol wasps reveal the parthenogenesis mechanism and an associated novel virus.</title>
        <authorList>
            <person name="Inwood S."/>
            <person name="Skelly J."/>
            <person name="Guhlin J."/>
            <person name="Harrop T."/>
            <person name="Goldson S."/>
            <person name="Dearden P."/>
        </authorList>
    </citation>
    <scope>NUCLEOTIDE SEQUENCE</scope>
    <source>
        <strain evidence="2">Lincoln</strain>
        <tissue evidence="2">Whole body</tissue>
    </source>
</reference>
<dbReference type="Proteomes" id="UP001168972">
    <property type="component" value="Unassembled WGS sequence"/>
</dbReference>
<proteinExistence type="predicted"/>
<dbReference type="EMBL" id="JAQQBR010003180">
    <property type="protein sequence ID" value="KAK0156773.1"/>
    <property type="molecule type" value="Genomic_DNA"/>
</dbReference>
<feature type="compositionally biased region" description="Basic and acidic residues" evidence="1">
    <location>
        <begin position="43"/>
        <end position="53"/>
    </location>
</feature>
<feature type="compositionally biased region" description="Basic and acidic residues" evidence="1">
    <location>
        <begin position="1"/>
        <end position="12"/>
    </location>
</feature>
<feature type="non-terminal residue" evidence="2">
    <location>
        <position position="127"/>
    </location>
</feature>
<accession>A0AA39C2D7</accession>
<feature type="compositionally biased region" description="Basic and acidic residues" evidence="1">
    <location>
        <begin position="64"/>
        <end position="79"/>
    </location>
</feature>
<evidence type="ECO:0000313" key="2">
    <source>
        <dbReference type="EMBL" id="KAK0156773.1"/>
    </source>
</evidence>
<feature type="compositionally biased region" description="Polar residues" evidence="1">
    <location>
        <begin position="13"/>
        <end position="25"/>
    </location>
</feature>
<reference evidence="2" key="2">
    <citation type="submission" date="2023-03" db="EMBL/GenBank/DDBJ databases">
        <authorList>
            <person name="Inwood S.N."/>
            <person name="Skelly J.G."/>
            <person name="Guhlin J."/>
            <person name="Harrop T.W.R."/>
            <person name="Goldson S.G."/>
            <person name="Dearden P.K."/>
        </authorList>
    </citation>
    <scope>NUCLEOTIDE SEQUENCE</scope>
    <source>
        <strain evidence="2">Lincoln</strain>
        <tissue evidence="2">Whole body</tissue>
    </source>
</reference>
<keyword evidence="3" id="KW-1185">Reference proteome</keyword>
<protein>
    <submittedName>
        <fullName evidence="2">Uncharacterized protein</fullName>
    </submittedName>
</protein>
<sequence>KYRRTLLDRASIENDSLSTSSSQYTEESHACHVPNNEENNTGLDDKLPQEKTKVCVSEQDAPNDEGKLHSKQEAKHENEGSTVNDEEMEITPESSAPPKKIENINAEDRQIVSMVHVFKQLKLKMTE</sequence>